<feature type="region of interest" description="Disordered" evidence="1">
    <location>
        <begin position="1"/>
        <end position="64"/>
    </location>
</feature>
<protein>
    <recommendedName>
        <fullName evidence="4">MAGE domain-containing protein</fullName>
    </recommendedName>
</protein>
<evidence type="ECO:0008006" key="4">
    <source>
        <dbReference type="Google" id="ProtNLM"/>
    </source>
</evidence>
<sequence length="104" mass="11873">MPPQGQRRRRAGHDEGVEEDDNSHHRRPTKRVQESDNGSDDSENDGEQDIDMDRAAGDNTSDDQLVKKLVRYALACEYARLPIKRDGIRDKGIRGFVPPRVIIY</sequence>
<evidence type="ECO:0000313" key="2">
    <source>
        <dbReference type="EMBL" id="KAK5632382.1"/>
    </source>
</evidence>
<dbReference type="InterPro" id="IPR041898">
    <property type="entry name" value="MAGE_WH1"/>
</dbReference>
<evidence type="ECO:0000313" key="3">
    <source>
        <dbReference type="Proteomes" id="UP001305414"/>
    </source>
</evidence>
<dbReference type="AlphaFoldDB" id="A0AAN7UNS8"/>
<dbReference type="Gene3D" id="1.10.10.1200">
    <property type="entry name" value="MAGE homology domain, winged helix WH1 motif"/>
    <property type="match status" value="1"/>
</dbReference>
<evidence type="ECO:0000256" key="1">
    <source>
        <dbReference type="SAM" id="MobiDB-lite"/>
    </source>
</evidence>
<name>A0AAN7UNS8_9PEZI</name>
<comment type="caution">
    <text evidence="2">The sequence shown here is derived from an EMBL/GenBank/DDBJ whole genome shotgun (WGS) entry which is preliminary data.</text>
</comment>
<feature type="compositionally biased region" description="Acidic residues" evidence="1">
    <location>
        <begin position="37"/>
        <end position="50"/>
    </location>
</feature>
<dbReference type="EMBL" id="JAWHQM010000024">
    <property type="protein sequence ID" value="KAK5632382.1"/>
    <property type="molecule type" value="Genomic_DNA"/>
</dbReference>
<gene>
    <name evidence="2" type="ORF">RRF57_008096</name>
</gene>
<organism evidence="2 3">
    <name type="scientific">Xylaria bambusicola</name>
    <dbReference type="NCBI Taxonomy" id="326684"/>
    <lineage>
        <taxon>Eukaryota</taxon>
        <taxon>Fungi</taxon>
        <taxon>Dikarya</taxon>
        <taxon>Ascomycota</taxon>
        <taxon>Pezizomycotina</taxon>
        <taxon>Sordariomycetes</taxon>
        <taxon>Xylariomycetidae</taxon>
        <taxon>Xylariales</taxon>
        <taxon>Xylariaceae</taxon>
        <taxon>Xylaria</taxon>
    </lineage>
</organism>
<dbReference type="Proteomes" id="UP001305414">
    <property type="component" value="Unassembled WGS sequence"/>
</dbReference>
<feature type="compositionally biased region" description="Basic residues" evidence="1">
    <location>
        <begin position="1"/>
        <end position="11"/>
    </location>
</feature>
<accession>A0AAN7UNS8</accession>
<reference evidence="2 3" key="1">
    <citation type="submission" date="2023-10" db="EMBL/GenBank/DDBJ databases">
        <title>Draft genome sequence of Xylaria bambusicola isolate GMP-LS, the root and basal stem rot pathogen of sugarcane in Indonesia.</title>
        <authorList>
            <person name="Selvaraj P."/>
            <person name="Muralishankar V."/>
            <person name="Muruganantham S."/>
            <person name="Sp S."/>
            <person name="Haryani S."/>
            <person name="Lau K.J.X."/>
            <person name="Naqvi N.I."/>
        </authorList>
    </citation>
    <scope>NUCLEOTIDE SEQUENCE [LARGE SCALE GENOMIC DNA]</scope>
    <source>
        <strain evidence="2">GMP-LS</strain>
    </source>
</reference>
<keyword evidence="3" id="KW-1185">Reference proteome</keyword>
<proteinExistence type="predicted"/>